<evidence type="ECO:0000313" key="3">
    <source>
        <dbReference type="EMBL" id="CAL8097704.1"/>
    </source>
</evidence>
<comment type="caution">
    <text evidence="3">The sequence shown here is derived from an EMBL/GenBank/DDBJ whole genome shotgun (WGS) entry which is preliminary data.</text>
</comment>
<feature type="region of interest" description="Disordered" evidence="1">
    <location>
        <begin position="72"/>
        <end position="93"/>
    </location>
</feature>
<feature type="compositionally biased region" description="Low complexity" evidence="1">
    <location>
        <begin position="82"/>
        <end position="93"/>
    </location>
</feature>
<reference evidence="3 4" key="1">
    <citation type="submission" date="2024-08" db="EMBL/GenBank/DDBJ databases">
        <authorList>
            <person name="Cucini C."/>
            <person name="Frati F."/>
        </authorList>
    </citation>
    <scope>NUCLEOTIDE SEQUENCE [LARGE SCALE GENOMIC DNA]</scope>
</reference>
<sequence>MFYYIVHILVLLFGCVIPQQNADNSVATVKHIEKDTVPKLQPEIPSSIPSENPRTKRQFVLVPTQYLNTYPAQPNPYPMQPLPNMNQNPPQQVQPISLDSRILQEVAIELLRVIEPLLETAAALNQSASSVSSASTNTS</sequence>
<dbReference type="EMBL" id="CAXLJM020000030">
    <property type="protein sequence ID" value="CAL8097704.1"/>
    <property type="molecule type" value="Genomic_DNA"/>
</dbReference>
<protein>
    <submittedName>
        <fullName evidence="3">Uncharacterized protein</fullName>
    </submittedName>
</protein>
<evidence type="ECO:0000256" key="1">
    <source>
        <dbReference type="SAM" id="MobiDB-lite"/>
    </source>
</evidence>
<evidence type="ECO:0000256" key="2">
    <source>
        <dbReference type="SAM" id="SignalP"/>
    </source>
</evidence>
<feature type="chain" id="PRO_5047244304" evidence="2">
    <location>
        <begin position="23"/>
        <end position="139"/>
    </location>
</feature>
<evidence type="ECO:0000313" key="4">
    <source>
        <dbReference type="Proteomes" id="UP001642540"/>
    </source>
</evidence>
<gene>
    <name evidence="3" type="ORF">ODALV1_LOCUS9714</name>
</gene>
<feature type="signal peptide" evidence="2">
    <location>
        <begin position="1"/>
        <end position="22"/>
    </location>
</feature>
<keyword evidence="2" id="KW-0732">Signal</keyword>
<proteinExistence type="predicted"/>
<accession>A0ABP1QFX2</accession>
<name>A0ABP1QFX2_9HEXA</name>
<organism evidence="3 4">
    <name type="scientific">Orchesella dallaii</name>
    <dbReference type="NCBI Taxonomy" id="48710"/>
    <lineage>
        <taxon>Eukaryota</taxon>
        <taxon>Metazoa</taxon>
        <taxon>Ecdysozoa</taxon>
        <taxon>Arthropoda</taxon>
        <taxon>Hexapoda</taxon>
        <taxon>Collembola</taxon>
        <taxon>Entomobryomorpha</taxon>
        <taxon>Entomobryoidea</taxon>
        <taxon>Orchesellidae</taxon>
        <taxon>Orchesellinae</taxon>
        <taxon>Orchesella</taxon>
    </lineage>
</organism>
<dbReference type="Proteomes" id="UP001642540">
    <property type="component" value="Unassembled WGS sequence"/>
</dbReference>
<keyword evidence="4" id="KW-1185">Reference proteome</keyword>